<evidence type="ECO:0000313" key="2">
    <source>
        <dbReference type="Proteomes" id="UP000887572"/>
    </source>
</evidence>
<sequence>MKDQLKQVKFEIKTEETQLDEGELASKEKSIKIEAIVEDELPIQKTDSFEEECFEEEELNSNFQDDKILKKLKIYKKAKQSNPHLSDAYIAKTLFRINEHTLYNWKKKFGIQKKRHSPTDISKIMQLYVAMKERTSKINDDDFADEFGICRQTLFKWKNDFGLEKALTFHNDKEIQTILKNYHKIKSKCPDIRDYEIAKKFGIDSKTLLRWKKQCGYKSKQINSYKPDEKFEIIRQYKELIKGKDFALHDYELAKKLNIHRTTLMRWKSEFGLKSRKLYSDKDKNKILQKYYKLKKRQPELSETKIAKQLSVNRRSLKKWKTEFDNRQTFEHGNSGKDDAISSHDEETSEEDVLAQSNAHISEKETSEESSPEM</sequence>
<feature type="region of interest" description="Disordered" evidence="1">
    <location>
        <begin position="328"/>
        <end position="374"/>
    </location>
</feature>
<feature type="compositionally biased region" description="Basic and acidic residues" evidence="1">
    <location>
        <begin position="328"/>
        <end position="346"/>
    </location>
</feature>
<protein>
    <submittedName>
        <fullName evidence="3">Transposase</fullName>
    </submittedName>
</protein>
<evidence type="ECO:0000313" key="3">
    <source>
        <dbReference type="WBParaSite" id="Gr19_v10_g14261.t2"/>
    </source>
</evidence>
<dbReference type="Proteomes" id="UP000887572">
    <property type="component" value="Unplaced"/>
</dbReference>
<reference evidence="3" key="1">
    <citation type="submission" date="2022-11" db="UniProtKB">
        <authorList>
            <consortium name="WormBaseParasite"/>
        </authorList>
    </citation>
    <scope>IDENTIFICATION</scope>
</reference>
<keyword evidence="2" id="KW-1185">Reference proteome</keyword>
<dbReference type="WBParaSite" id="Gr19_v10_g14261.t2">
    <property type="protein sequence ID" value="Gr19_v10_g14261.t2"/>
    <property type="gene ID" value="Gr19_v10_g14261"/>
</dbReference>
<dbReference type="AlphaFoldDB" id="A0A914H6H4"/>
<name>A0A914H6H4_GLORO</name>
<proteinExistence type="predicted"/>
<accession>A0A914H6H4</accession>
<organism evidence="2 3">
    <name type="scientific">Globodera rostochiensis</name>
    <name type="common">Golden nematode worm</name>
    <name type="synonym">Heterodera rostochiensis</name>
    <dbReference type="NCBI Taxonomy" id="31243"/>
    <lineage>
        <taxon>Eukaryota</taxon>
        <taxon>Metazoa</taxon>
        <taxon>Ecdysozoa</taxon>
        <taxon>Nematoda</taxon>
        <taxon>Chromadorea</taxon>
        <taxon>Rhabditida</taxon>
        <taxon>Tylenchina</taxon>
        <taxon>Tylenchomorpha</taxon>
        <taxon>Tylenchoidea</taxon>
        <taxon>Heteroderidae</taxon>
        <taxon>Heteroderinae</taxon>
        <taxon>Globodera</taxon>
    </lineage>
</organism>
<evidence type="ECO:0000256" key="1">
    <source>
        <dbReference type="SAM" id="MobiDB-lite"/>
    </source>
</evidence>